<dbReference type="GO" id="GO:0055085">
    <property type="term" value="P:transmembrane transport"/>
    <property type="evidence" value="ECO:0007669"/>
    <property type="project" value="InterPro"/>
</dbReference>
<name>A0A7W8EBQ2_9ACTN</name>
<evidence type="ECO:0000256" key="7">
    <source>
        <dbReference type="RuleBase" id="RU363032"/>
    </source>
</evidence>
<dbReference type="SUPFAM" id="SSF161098">
    <property type="entry name" value="MetI-like"/>
    <property type="match status" value="1"/>
</dbReference>
<feature type="transmembrane region" description="Helical" evidence="7">
    <location>
        <begin position="218"/>
        <end position="242"/>
    </location>
</feature>
<dbReference type="RefSeq" id="WP_184957635.1">
    <property type="nucleotide sequence ID" value="NZ_JACHIN010000001.1"/>
</dbReference>
<evidence type="ECO:0000256" key="3">
    <source>
        <dbReference type="ARBA" id="ARBA00022475"/>
    </source>
</evidence>
<proteinExistence type="inferred from homology"/>
<dbReference type="InterPro" id="IPR000515">
    <property type="entry name" value="MetI-like"/>
</dbReference>
<dbReference type="InterPro" id="IPR050809">
    <property type="entry name" value="UgpAE/MalFG_permease"/>
</dbReference>
<comment type="subcellular location">
    <subcellularLocation>
        <location evidence="1 7">Cell membrane</location>
        <topology evidence="1 7">Multi-pass membrane protein</topology>
    </subcellularLocation>
</comment>
<feature type="transmembrane region" description="Helical" evidence="7">
    <location>
        <begin position="124"/>
        <end position="145"/>
    </location>
</feature>
<dbReference type="PROSITE" id="PS50928">
    <property type="entry name" value="ABC_TM1"/>
    <property type="match status" value="1"/>
</dbReference>
<evidence type="ECO:0000256" key="4">
    <source>
        <dbReference type="ARBA" id="ARBA00022692"/>
    </source>
</evidence>
<dbReference type="InterPro" id="IPR035906">
    <property type="entry name" value="MetI-like_sf"/>
</dbReference>
<dbReference type="PANTHER" id="PTHR43227">
    <property type="entry name" value="BLL4140 PROTEIN"/>
    <property type="match status" value="1"/>
</dbReference>
<evidence type="ECO:0000256" key="1">
    <source>
        <dbReference type="ARBA" id="ARBA00004651"/>
    </source>
</evidence>
<evidence type="ECO:0000256" key="6">
    <source>
        <dbReference type="ARBA" id="ARBA00023136"/>
    </source>
</evidence>
<dbReference type="Pfam" id="PF00528">
    <property type="entry name" value="BPD_transp_1"/>
    <property type="match status" value="1"/>
</dbReference>
<protein>
    <submittedName>
        <fullName evidence="9">ABC-type sugar transport system permease subunit</fullName>
    </submittedName>
</protein>
<comment type="caution">
    <text evidence="9">The sequence shown here is derived from an EMBL/GenBank/DDBJ whole genome shotgun (WGS) entry which is preliminary data.</text>
</comment>
<dbReference type="EMBL" id="JACHIN010000001">
    <property type="protein sequence ID" value="MBB5074620.1"/>
    <property type="molecule type" value="Genomic_DNA"/>
</dbReference>
<dbReference type="Proteomes" id="UP000568380">
    <property type="component" value="Unassembled WGS sequence"/>
</dbReference>
<feature type="transmembrane region" description="Helical" evidence="7">
    <location>
        <begin position="291"/>
        <end position="314"/>
    </location>
</feature>
<keyword evidence="6 7" id="KW-0472">Membrane</keyword>
<dbReference type="PANTHER" id="PTHR43227:SF11">
    <property type="entry name" value="BLL4140 PROTEIN"/>
    <property type="match status" value="1"/>
</dbReference>
<dbReference type="GO" id="GO:0005886">
    <property type="term" value="C:plasma membrane"/>
    <property type="evidence" value="ECO:0007669"/>
    <property type="project" value="UniProtKB-SubCell"/>
</dbReference>
<evidence type="ECO:0000256" key="2">
    <source>
        <dbReference type="ARBA" id="ARBA00022448"/>
    </source>
</evidence>
<organism evidence="9 10">
    <name type="scientific">Nonomuraea endophytica</name>
    <dbReference type="NCBI Taxonomy" id="714136"/>
    <lineage>
        <taxon>Bacteria</taxon>
        <taxon>Bacillati</taxon>
        <taxon>Actinomycetota</taxon>
        <taxon>Actinomycetes</taxon>
        <taxon>Streptosporangiales</taxon>
        <taxon>Streptosporangiaceae</taxon>
        <taxon>Nonomuraea</taxon>
    </lineage>
</organism>
<dbReference type="CDD" id="cd06261">
    <property type="entry name" value="TM_PBP2"/>
    <property type="match status" value="1"/>
</dbReference>
<keyword evidence="2 7" id="KW-0813">Transport</keyword>
<sequence>MATAQLTRVSAPTPATQRPGPIRRHGWTYVYLAPFAILTSVFVIYPIFASLGYTLYEWDGLGEPTDFIGLRNFADVAADEFFWSSFRHAAMYTLVLVPVQLVLALALALVLNNPKLRGSTFYRAIYFLPAVTSVAIVGIVLKLMLSNFSDVLSRPLMAVGLTDQPLDFLGNPDTALWAVIVIGIWNTLGYNMVYFLAGLQTIPKEQYEAAQIDGAGKIARFVHVTVPGLRGVGVVIVFLAIIGSLQVFDLVMVLTGGGPYFATEVVNTYIYHQAFGGSIGSGGSAEPNVGYASAASFFFGIILLVLTLGQMWAIKVMRARKAARA</sequence>
<feature type="transmembrane region" description="Helical" evidence="7">
    <location>
        <begin position="89"/>
        <end position="112"/>
    </location>
</feature>
<feature type="transmembrane region" description="Helical" evidence="7">
    <location>
        <begin position="28"/>
        <end position="48"/>
    </location>
</feature>
<evidence type="ECO:0000259" key="8">
    <source>
        <dbReference type="PROSITE" id="PS50928"/>
    </source>
</evidence>
<feature type="transmembrane region" description="Helical" evidence="7">
    <location>
        <begin position="175"/>
        <end position="197"/>
    </location>
</feature>
<gene>
    <name evidence="9" type="ORF">HNR40_000066</name>
</gene>
<evidence type="ECO:0000313" key="10">
    <source>
        <dbReference type="Proteomes" id="UP000568380"/>
    </source>
</evidence>
<accession>A0A7W8EBQ2</accession>
<dbReference type="AlphaFoldDB" id="A0A7W8EBQ2"/>
<keyword evidence="9" id="KW-0762">Sugar transport</keyword>
<keyword evidence="3" id="KW-1003">Cell membrane</keyword>
<comment type="similarity">
    <text evidence="7">Belongs to the binding-protein-dependent transport system permease family.</text>
</comment>
<evidence type="ECO:0000313" key="9">
    <source>
        <dbReference type="EMBL" id="MBB5074620.1"/>
    </source>
</evidence>
<keyword evidence="4 7" id="KW-0812">Transmembrane</keyword>
<keyword evidence="10" id="KW-1185">Reference proteome</keyword>
<evidence type="ECO:0000256" key="5">
    <source>
        <dbReference type="ARBA" id="ARBA00022989"/>
    </source>
</evidence>
<keyword evidence="5 7" id="KW-1133">Transmembrane helix</keyword>
<dbReference type="Gene3D" id="1.10.3720.10">
    <property type="entry name" value="MetI-like"/>
    <property type="match status" value="1"/>
</dbReference>
<feature type="domain" description="ABC transmembrane type-1" evidence="8">
    <location>
        <begin position="86"/>
        <end position="310"/>
    </location>
</feature>
<reference evidence="9 10" key="1">
    <citation type="submission" date="2020-08" db="EMBL/GenBank/DDBJ databases">
        <title>Genomic Encyclopedia of Type Strains, Phase IV (KMG-IV): sequencing the most valuable type-strain genomes for metagenomic binning, comparative biology and taxonomic classification.</title>
        <authorList>
            <person name="Goeker M."/>
        </authorList>
    </citation>
    <scope>NUCLEOTIDE SEQUENCE [LARGE SCALE GENOMIC DNA]</scope>
    <source>
        <strain evidence="9 10">DSM 45385</strain>
    </source>
</reference>